<reference evidence="1 2" key="1">
    <citation type="submission" date="2018-01" db="EMBL/GenBank/DDBJ databases">
        <title>Metagenomic assembled genomes from two thermal pools in the Uzon Caldera, Kamchatka, Russia.</title>
        <authorList>
            <person name="Wilkins L."/>
            <person name="Ettinger C."/>
        </authorList>
    </citation>
    <scope>NUCLEOTIDE SEQUENCE [LARGE SCALE GENOMIC DNA]</scope>
    <source>
        <strain evidence="1">ZAV-02</strain>
    </source>
</reference>
<comment type="caution">
    <text evidence="1">The sequence shown here is derived from an EMBL/GenBank/DDBJ whole genome shotgun (WGS) entry which is preliminary data.</text>
</comment>
<gene>
    <name evidence="1" type="ORF">C0184_06080</name>
</gene>
<protein>
    <submittedName>
        <fullName evidence="1">Uncharacterized protein</fullName>
    </submittedName>
</protein>
<name>A0A2J6X7H6_9CHLR</name>
<sequence>MDTLIWQADPELCALLRSYYQGEAGLWPTIIARVEQELRARQLPPAPRYVRFRRTNDGYLVEIRPAQ</sequence>
<organism evidence="1 2">
    <name type="scientific">Chloroflexus aggregans</name>
    <dbReference type="NCBI Taxonomy" id="152260"/>
    <lineage>
        <taxon>Bacteria</taxon>
        <taxon>Bacillati</taxon>
        <taxon>Chloroflexota</taxon>
        <taxon>Chloroflexia</taxon>
        <taxon>Chloroflexales</taxon>
        <taxon>Chloroflexineae</taxon>
        <taxon>Chloroflexaceae</taxon>
        <taxon>Chloroflexus</taxon>
    </lineage>
</organism>
<evidence type="ECO:0000313" key="1">
    <source>
        <dbReference type="EMBL" id="PMP82949.1"/>
    </source>
</evidence>
<evidence type="ECO:0000313" key="2">
    <source>
        <dbReference type="Proteomes" id="UP000243376"/>
    </source>
</evidence>
<dbReference type="AlphaFoldDB" id="A0A2J6X7H6"/>
<dbReference type="Proteomes" id="UP000243376">
    <property type="component" value="Unassembled WGS sequence"/>
</dbReference>
<dbReference type="EMBL" id="PNIQ01000401">
    <property type="protein sequence ID" value="PMP82949.1"/>
    <property type="molecule type" value="Genomic_DNA"/>
</dbReference>
<proteinExistence type="predicted"/>
<accession>A0A2J6X7H6</accession>